<dbReference type="RefSeq" id="WP_096670612.1">
    <property type="nucleotide sequence ID" value="NZ_AP018316.1"/>
</dbReference>
<organism evidence="1 2">
    <name type="scientific">Dolichospermum compactum NIES-806</name>
    <dbReference type="NCBI Taxonomy" id="1973481"/>
    <lineage>
        <taxon>Bacteria</taxon>
        <taxon>Bacillati</taxon>
        <taxon>Cyanobacteriota</taxon>
        <taxon>Cyanophyceae</taxon>
        <taxon>Nostocales</taxon>
        <taxon>Aphanizomenonaceae</taxon>
        <taxon>Dolichospermum</taxon>
        <taxon>Dolichospermum compactum</taxon>
    </lineage>
</organism>
<dbReference type="AlphaFoldDB" id="A0A1Z4V9D8"/>
<proteinExistence type="predicted"/>
<protein>
    <submittedName>
        <fullName evidence="1">Uncharacterized protein</fullName>
    </submittedName>
</protein>
<name>A0A1Z4V9D8_9CYAN</name>
<sequence>MLAIGSVIADEYREFERRLDGSFKLVRPEKNAINNFANQSVKLTLNDNQEIDIAFPENLWVDGNINVNQVHIPDFSKKSGIFLCIIIFPCCV</sequence>
<dbReference type="KEGG" id="dcm:NIES806_44200"/>
<reference evidence="1 2" key="1">
    <citation type="submission" date="2017-06" db="EMBL/GenBank/DDBJ databases">
        <title>Genome sequencing of cyanobaciteial culture collection at National Institute for Environmental Studies (NIES).</title>
        <authorList>
            <person name="Hirose Y."/>
            <person name="Shimura Y."/>
            <person name="Fujisawa T."/>
            <person name="Nakamura Y."/>
            <person name="Kawachi M."/>
        </authorList>
    </citation>
    <scope>NUCLEOTIDE SEQUENCE [LARGE SCALE GENOMIC DNA]</scope>
    <source>
        <strain evidence="1 2">NIES-806</strain>
    </source>
</reference>
<keyword evidence="2" id="KW-1185">Reference proteome</keyword>
<evidence type="ECO:0000313" key="2">
    <source>
        <dbReference type="Proteomes" id="UP000218702"/>
    </source>
</evidence>
<evidence type="ECO:0000313" key="1">
    <source>
        <dbReference type="EMBL" id="BAZ88186.1"/>
    </source>
</evidence>
<dbReference type="Proteomes" id="UP000218702">
    <property type="component" value="Chromosome"/>
</dbReference>
<accession>A0A1Z4V9D8</accession>
<gene>
    <name evidence="1" type="ORF">NIES806_44200</name>
</gene>
<dbReference type="OrthoDB" id="417673at2"/>
<dbReference type="EMBL" id="AP018316">
    <property type="protein sequence ID" value="BAZ88186.1"/>
    <property type="molecule type" value="Genomic_DNA"/>
</dbReference>